<evidence type="ECO:0008006" key="2">
    <source>
        <dbReference type="Google" id="ProtNLM"/>
    </source>
</evidence>
<organism evidence="1">
    <name type="scientific">termite gut metagenome</name>
    <dbReference type="NCBI Taxonomy" id="433724"/>
    <lineage>
        <taxon>unclassified sequences</taxon>
        <taxon>metagenomes</taxon>
        <taxon>organismal metagenomes</taxon>
    </lineage>
</organism>
<name>A0A5J4SVL8_9ZZZZ</name>
<dbReference type="Pfam" id="PF16115">
    <property type="entry name" value="DUF4831"/>
    <property type="match status" value="1"/>
</dbReference>
<proteinExistence type="predicted"/>
<sequence>MNKLVIILCLLFSASSFYAQTEVMAGVTRGKDFGVVYTLPKTEFILTLKAIKTTYTPGEFSKYADRYLRLNNILQEPEEYWKITSVDIQSIGVPDSKCTYFVKMKDKTVAPLIELTKDGIIKSINVPYDRKKEETKNVAITPPTNLQKKKIDPRSFLTEEILMTGSTAKMAELIAREIYNIRESKNALLRGQADNMPKDGEQLKLMLDNLNEQENALTTMFTGTQERHENTYTLPIVPDKELKNEIIFRFSKKLGMVAADNLAGEPVYLSLKNLKSVKIPAEDEKKKELEGVAYKVPGKAEIIITKDKDVLFKEEFPVTQFGIIEYLAPTLFNNKSTVTVVFSATTGGLIKVDRGNSK</sequence>
<gene>
    <name evidence="1" type="ORF">EZS27_003254</name>
</gene>
<dbReference type="AlphaFoldDB" id="A0A5J4SVL8"/>
<accession>A0A5J4SVL8</accession>
<dbReference type="InterPro" id="IPR032265">
    <property type="entry name" value="DUF4831"/>
</dbReference>
<reference evidence="1" key="1">
    <citation type="submission" date="2019-03" db="EMBL/GenBank/DDBJ databases">
        <title>Single cell metagenomics reveals metabolic interactions within the superorganism composed of flagellate Streblomastix strix and complex community of Bacteroidetes bacteria on its surface.</title>
        <authorList>
            <person name="Treitli S.C."/>
            <person name="Kolisko M."/>
            <person name="Husnik F."/>
            <person name="Keeling P."/>
            <person name="Hampl V."/>
        </authorList>
    </citation>
    <scope>NUCLEOTIDE SEQUENCE</scope>
    <source>
        <strain evidence="1">STM</strain>
    </source>
</reference>
<comment type="caution">
    <text evidence="1">The sequence shown here is derived from an EMBL/GenBank/DDBJ whole genome shotgun (WGS) entry which is preliminary data.</text>
</comment>
<dbReference type="EMBL" id="SNRY01000049">
    <property type="protein sequence ID" value="KAA6349343.1"/>
    <property type="molecule type" value="Genomic_DNA"/>
</dbReference>
<protein>
    <recommendedName>
        <fullName evidence="2">DUF4831 family protein</fullName>
    </recommendedName>
</protein>
<evidence type="ECO:0000313" key="1">
    <source>
        <dbReference type="EMBL" id="KAA6349343.1"/>
    </source>
</evidence>